<keyword evidence="2" id="KW-1185">Reference proteome</keyword>
<evidence type="ECO:0000313" key="1">
    <source>
        <dbReference type="EMBL" id="GME80869.1"/>
    </source>
</evidence>
<organism evidence="1 2">
    <name type="scientific">Ambrosiozyma monospora</name>
    <name type="common">Yeast</name>
    <name type="synonym">Endomycopsis monosporus</name>
    <dbReference type="NCBI Taxonomy" id="43982"/>
    <lineage>
        <taxon>Eukaryota</taxon>
        <taxon>Fungi</taxon>
        <taxon>Dikarya</taxon>
        <taxon>Ascomycota</taxon>
        <taxon>Saccharomycotina</taxon>
        <taxon>Pichiomycetes</taxon>
        <taxon>Pichiales</taxon>
        <taxon>Pichiaceae</taxon>
        <taxon>Ambrosiozyma</taxon>
    </lineage>
</organism>
<evidence type="ECO:0000313" key="2">
    <source>
        <dbReference type="Proteomes" id="UP001165064"/>
    </source>
</evidence>
<reference evidence="1" key="1">
    <citation type="submission" date="2023-04" db="EMBL/GenBank/DDBJ databases">
        <title>Ambrosiozyma monospora NBRC 10751.</title>
        <authorList>
            <person name="Ichikawa N."/>
            <person name="Sato H."/>
            <person name="Tonouchi N."/>
        </authorList>
    </citation>
    <scope>NUCLEOTIDE SEQUENCE</scope>
    <source>
        <strain evidence="1">NBRC 10751</strain>
    </source>
</reference>
<dbReference type="EMBL" id="BSXS01003241">
    <property type="protein sequence ID" value="GME80869.1"/>
    <property type="molecule type" value="Genomic_DNA"/>
</dbReference>
<sequence>MKDFTKFLTRLMTPTYQRFKTFFGDVNDYVVLGNHSVVFIDTITLSATERPELQKEPTDFLNEIQSPEHPAKEFPRILLSHVPLYRFTDTQECGPLRESHKKFPMMKGDQYQTAIEFDISQSILNSINPKLILSGDDHDICAVRHPFNMATAGMGISGKPGTNYADEVTIKSSAMTGGIQKPAVQLITMWNPQNEDGIINDQKPFEIKDNHGLVIEQDTLKTRLCLLPEPYYTLKAYGFIYGLCVFTIVICTLIPALGRKINNVFRKLVKIRRNDRDPFLQPKQNQSKFRDRVLNWEIDDHFSFVGFALNLLVFTIVCFFTLRWYFGSI</sequence>
<name>A0ACB5T4B4_AMBMO</name>
<gene>
    <name evidence="1" type="ORF">Amon02_000464900</name>
</gene>
<accession>A0ACB5T4B4</accession>
<proteinExistence type="predicted"/>
<comment type="caution">
    <text evidence="1">The sequence shown here is derived from an EMBL/GenBank/DDBJ whole genome shotgun (WGS) entry which is preliminary data.</text>
</comment>
<protein>
    <submittedName>
        <fullName evidence="1">Unnamed protein product</fullName>
    </submittedName>
</protein>
<dbReference type="Proteomes" id="UP001165064">
    <property type="component" value="Unassembled WGS sequence"/>
</dbReference>